<dbReference type="PANTHER" id="PTHR43138:SF1">
    <property type="entry name" value="N-ACETYLTRANSFERASE ACA1"/>
    <property type="match status" value="1"/>
</dbReference>
<dbReference type="PANTHER" id="PTHR43138">
    <property type="entry name" value="ACETYLTRANSFERASE, GNAT FAMILY"/>
    <property type="match status" value="1"/>
</dbReference>
<dbReference type="PROSITE" id="PS51186">
    <property type="entry name" value="GNAT"/>
    <property type="match status" value="1"/>
</dbReference>
<keyword evidence="3" id="KW-1185">Reference proteome</keyword>
<dbReference type="Pfam" id="PF00583">
    <property type="entry name" value="Acetyltransf_1"/>
    <property type="match status" value="1"/>
</dbReference>
<comment type="caution">
    <text evidence="2">The sequence shown here is derived from an EMBL/GenBank/DDBJ whole genome shotgun (WGS) entry which is preliminary data.</text>
</comment>
<dbReference type="InterPro" id="IPR052742">
    <property type="entry name" value="Mito_N-acetyltransferase"/>
</dbReference>
<feature type="domain" description="N-acetyltransferase" evidence="1">
    <location>
        <begin position="1"/>
        <end position="161"/>
    </location>
</feature>
<reference evidence="2 3" key="1">
    <citation type="journal article" date="2024" name="Chem. Sci.">
        <title>Discovery of megapolipeptins by genome mining of a Burkholderiales bacteria collection.</title>
        <authorList>
            <person name="Paulo B.S."/>
            <person name="Recchia M.J.J."/>
            <person name="Lee S."/>
            <person name="Fergusson C.H."/>
            <person name="Romanowski S.B."/>
            <person name="Hernandez A."/>
            <person name="Krull N."/>
            <person name="Liu D.Y."/>
            <person name="Cavanagh H."/>
            <person name="Bos A."/>
            <person name="Gray C.A."/>
            <person name="Murphy B.T."/>
            <person name="Linington R.G."/>
            <person name="Eustaquio A.S."/>
        </authorList>
    </citation>
    <scope>NUCLEOTIDE SEQUENCE [LARGE SCALE GENOMIC DNA]</scope>
    <source>
        <strain evidence="2 3">RL21-008-BIB-A</strain>
    </source>
</reference>
<dbReference type="Gene3D" id="3.40.630.30">
    <property type="match status" value="1"/>
</dbReference>
<dbReference type="RefSeq" id="WP_408157191.1">
    <property type="nucleotide sequence ID" value="NZ_JAQQFM010000004.1"/>
</dbReference>
<dbReference type="EMBL" id="JAQQFM010000004">
    <property type="protein sequence ID" value="MFL9924490.1"/>
    <property type="molecule type" value="Genomic_DNA"/>
</dbReference>
<evidence type="ECO:0000313" key="2">
    <source>
        <dbReference type="EMBL" id="MFL9924490.1"/>
    </source>
</evidence>
<evidence type="ECO:0000259" key="1">
    <source>
        <dbReference type="PROSITE" id="PS51186"/>
    </source>
</evidence>
<sequence>MNIRPAVESDFPAMWPIFQEVVATESTYVFAADASHADAFAYWFGPGVSSYVAEEEGRILGMYKIVANQRDLGRHVANASFMVHSGGSGKGLGRMLGQHCLSEAKKAGFLAMQFNFVVSTNTAAVALWQKLGFAIVGTLPKVFAHKQLGLVDAYVMHRFLDEI</sequence>
<accession>A0ABW9A7W9</accession>
<gene>
    <name evidence="2" type="ORF">PQR62_09450</name>
</gene>
<dbReference type="GO" id="GO:0016746">
    <property type="term" value="F:acyltransferase activity"/>
    <property type="evidence" value="ECO:0007669"/>
    <property type="project" value="UniProtKB-KW"/>
</dbReference>
<dbReference type="CDD" id="cd04301">
    <property type="entry name" value="NAT_SF"/>
    <property type="match status" value="1"/>
</dbReference>
<name>A0ABW9A7W9_9BURK</name>
<keyword evidence="2" id="KW-0012">Acyltransferase</keyword>
<protein>
    <submittedName>
        <fullName evidence="2">GNAT family N-acetyltransferase</fullName>
        <ecNumber evidence="2">2.3.1.-</ecNumber>
    </submittedName>
</protein>
<proteinExistence type="predicted"/>
<dbReference type="Proteomes" id="UP001629246">
    <property type="component" value="Unassembled WGS sequence"/>
</dbReference>
<dbReference type="InterPro" id="IPR000182">
    <property type="entry name" value="GNAT_dom"/>
</dbReference>
<dbReference type="EC" id="2.3.1.-" evidence="2"/>
<organism evidence="2 3">
    <name type="scientific">Herbaspirillum lusitanum</name>
    <dbReference type="NCBI Taxonomy" id="213312"/>
    <lineage>
        <taxon>Bacteria</taxon>
        <taxon>Pseudomonadati</taxon>
        <taxon>Pseudomonadota</taxon>
        <taxon>Betaproteobacteria</taxon>
        <taxon>Burkholderiales</taxon>
        <taxon>Oxalobacteraceae</taxon>
        <taxon>Herbaspirillum</taxon>
    </lineage>
</organism>
<dbReference type="SUPFAM" id="SSF55729">
    <property type="entry name" value="Acyl-CoA N-acyltransferases (Nat)"/>
    <property type="match status" value="1"/>
</dbReference>
<evidence type="ECO:0000313" key="3">
    <source>
        <dbReference type="Proteomes" id="UP001629246"/>
    </source>
</evidence>
<dbReference type="InterPro" id="IPR016181">
    <property type="entry name" value="Acyl_CoA_acyltransferase"/>
</dbReference>
<keyword evidence="2" id="KW-0808">Transferase</keyword>